<reference evidence="2" key="1">
    <citation type="submission" date="2022-11" db="UniProtKB">
        <authorList>
            <consortium name="WormBaseParasite"/>
        </authorList>
    </citation>
    <scope>IDENTIFICATION</scope>
</reference>
<name>A0AC34RL10_9BILA</name>
<protein>
    <submittedName>
        <fullName evidence="2">Uncharacterized protein</fullName>
    </submittedName>
</protein>
<sequence length="198" mass="23626">MVFVYSTNDTPGVVKPGDMLVIGGVADKPKLYVDAVTLELIEYAEYSTRQHIIFDDDGHRIPTEEEARNFHNWWRQSEAERVRQQRAMYRGDEIVFLSMWHKHIKHQMRNGWTLHLPIFELDGVQCMFHLMHANRLWLYLNNFRARKFVRYVWPKLKAAFKALKAKKAKQFRKKWLTASVAVDRYVGNDWSFFAKLQH</sequence>
<proteinExistence type="predicted"/>
<dbReference type="Proteomes" id="UP000887576">
    <property type="component" value="Unplaced"/>
</dbReference>
<organism evidence="1 2">
    <name type="scientific">Panagrolaimus sp. JU765</name>
    <dbReference type="NCBI Taxonomy" id="591449"/>
    <lineage>
        <taxon>Eukaryota</taxon>
        <taxon>Metazoa</taxon>
        <taxon>Ecdysozoa</taxon>
        <taxon>Nematoda</taxon>
        <taxon>Chromadorea</taxon>
        <taxon>Rhabditida</taxon>
        <taxon>Tylenchina</taxon>
        <taxon>Panagrolaimomorpha</taxon>
        <taxon>Panagrolaimoidea</taxon>
        <taxon>Panagrolaimidae</taxon>
        <taxon>Panagrolaimus</taxon>
    </lineage>
</organism>
<accession>A0AC34RL10</accession>
<evidence type="ECO:0000313" key="2">
    <source>
        <dbReference type="WBParaSite" id="JU765_v2.g7743.t1"/>
    </source>
</evidence>
<evidence type="ECO:0000313" key="1">
    <source>
        <dbReference type="Proteomes" id="UP000887576"/>
    </source>
</evidence>
<dbReference type="WBParaSite" id="JU765_v2.g7743.t1">
    <property type="protein sequence ID" value="JU765_v2.g7743.t1"/>
    <property type="gene ID" value="JU765_v2.g7743"/>
</dbReference>